<organism evidence="1 2">
    <name type="scientific">Saprolegnia parasitica (strain CBS 223.65)</name>
    <dbReference type="NCBI Taxonomy" id="695850"/>
    <lineage>
        <taxon>Eukaryota</taxon>
        <taxon>Sar</taxon>
        <taxon>Stramenopiles</taxon>
        <taxon>Oomycota</taxon>
        <taxon>Saprolegniomycetes</taxon>
        <taxon>Saprolegniales</taxon>
        <taxon>Saprolegniaceae</taxon>
        <taxon>Saprolegnia</taxon>
    </lineage>
</organism>
<protein>
    <submittedName>
        <fullName evidence="1">Uncharacterized protein</fullName>
    </submittedName>
</protein>
<evidence type="ECO:0000313" key="1">
    <source>
        <dbReference type="EMBL" id="KDO16326.1"/>
    </source>
</evidence>
<name>A0A067BPS0_SAPPC</name>
<proteinExistence type="predicted"/>
<gene>
    <name evidence="1" type="ORF">SPRG_18140</name>
</gene>
<keyword evidence="2" id="KW-1185">Reference proteome</keyword>
<dbReference type="AlphaFoldDB" id="A0A067BPS0"/>
<dbReference type="KEGG" id="spar:SPRG_18140"/>
<reference evidence="1 2" key="1">
    <citation type="journal article" date="2013" name="PLoS Genet.">
        <title>Distinctive expansion of potential virulence genes in the genome of the oomycete fish pathogen Saprolegnia parasitica.</title>
        <authorList>
            <person name="Jiang R.H."/>
            <person name="de Bruijn I."/>
            <person name="Haas B.J."/>
            <person name="Belmonte R."/>
            <person name="Lobach L."/>
            <person name="Christie J."/>
            <person name="van den Ackerveken G."/>
            <person name="Bottin A."/>
            <person name="Bulone V."/>
            <person name="Diaz-Moreno S.M."/>
            <person name="Dumas B."/>
            <person name="Fan L."/>
            <person name="Gaulin E."/>
            <person name="Govers F."/>
            <person name="Grenville-Briggs L.J."/>
            <person name="Horner N.R."/>
            <person name="Levin J.Z."/>
            <person name="Mammella M."/>
            <person name="Meijer H.J."/>
            <person name="Morris P."/>
            <person name="Nusbaum C."/>
            <person name="Oome S."/>
            <person name="Phillips A.J."/>
            <person name="van Rooyen D."/>
            <person name="Rzeszutek E."/>
            <person name="Saraiva M."/>
            <person name="Secombes C.J."/>
            <person name="Seidl M.F."/>
            <person name="Snel B."/>
            <person name="Stassen J.H."/>
            <person name="Sykes S."/>
            <person name="Tripathy S."/>
            <person name="van den Berg H."/>
            <person name="Vega-Arreguin J.C."/>
            <person name="Wawra S."/>
            <person name="Young S.K."/>
            <person name="Zeng Q."/>
            <person name="Dieguez-Uribeondo J."/>
            <person name="Russ C."/>
            <person name="Tyler B.M."/>
            <person name="van West P."/>
        </authorList>
    </citation>
    <scope>NUCLEOTIDE SEQUENCE [LARGE SCALE GENOMIC DNA]</scope>
    <source>
        <strain evidence="1 2">CBS 223.65</strain>
    </source>
</reference>
<sequence length="247" mass="26644">MRPRHDVVATLGANPAPSLEAPLASLLELLPASSVFMDQWSSIVLEKVVPLSIPAIHVRDRDELEDALSGRFADLGAFAAAWPTKITVLYGCIDAAEEVQTLTRNCKHLDDGRIHVNSFAALLPSLPPSICRVWFDDDRFKDDLNDEDNPPDDSDDEGNHVGIGCILARDAATALASVLVTAPSLTTLSIERSFELVEALPKVASFAIEQASTEDAKQFLAHLDLANPRVSRLKSCTTSAGLCPCCQ</sequence>
<accession>A0A067BPS0</accession>
<dbReference type="EMBL" id="KK584190">
    <property type="protein sequence ID" value="KDO16326.1"/>
    <property type="molecule type" value="Genomic_DNA"/>
</dbReference>
<dbReference type="GeneID" id="24139666"/>
<dbReference type="RefSeq" id="XP_012212966.1">
    <property type="nucleotide sequence ID" value="XM_012357576.1"/>
</dbReference>
<evidence type="ECO:0000313" key="2">
    <source>
        <dbReference type="Proteomes" id="UP000030745"/>
    </source>
</evidence>
<dbReference type="Proteomes" id="UP000030745">
    <property type="component" value="Unassembled WGS sequence"/>
</dbReference>
<dbReference type="VEuPathDB" id="FungiDB:SPRG_18140"/>